<dbReference type="InterPro" id="IPR015422">
    <property type="entry name" value="PyrdxlP-dep_Trfase_small"/>
</dbReference>
<dbReference type="InterPro" id="IPR004839">
    <property type="entry name" value="Aminotransferase_I/II_large"/>
</dbReference>
<dbReference type="Gene3D" id="3.40.640.10">
    <property type="entry name" value="Type I PLP-dependent aspartate aminotransferase-like (Major domain)"/>
    <property type="match status" value="1"/>
</dbReference>
<dbReference type="InterPro" id="IPR015421">
    <property type="entry name" value="PyrdxlP-dep_Trfase_major"/>
</dbReference>
<reference evidence="8" key="1">
    <citation type="submission" date="2022-08" db="EMBL/GenBank/DDBJ databases">
        <title>Alicyclobacillus dauci DSM2870, complete genome.</title>
        <authorList>
            <person name="Wang Q."/>
            <person name="Cai R."/>
            <person name="Wang Z."/>
        </authorList>
    </citation>
    <scope>NUCLEOTIDE SEQUENCE</scope>
    <source>
        <strain evidence="8">DSM 28700</strain>
    </source>
</reference>
<dbReference type="PANTHER" id="PTHR46383">
    <property type="entry name" value="ASPARTATE AMINOTRANSFERASE"/>
    <property type="match status" value="1"/>
</dbReference>
<keyword evidence="9" id="KW-1185">Reference proteome</keyword>
<dbReference type="Pfam" id="PF00155">
    <property type="entry name" value="Aminotran_1_2"/>
    <property type="match status" value="1"/>
</dbReference>
<dbReference type="SUPFAM" id="SSF53383">
    <property type="entry name" value="PLP-dependent transferases"/>
    <property type="match status" value="1"/>
</dbReference>
<gene>
    <name evidence="8" type="ORF">NZD86_22610</name>
</gene>
<dbReference type="Proteomes" id="UP001164803">
    <property type="component" value="Chromosome"/>
</dbReference>
<evidence type="ECO:0000313" key="9">
    <source>
        <dbReference type="Proteomes" id="UP001164803"/>
    </source>
</evidence>
<sequence length="385" mass="41879">MNPINPATSRIQISGIRQFSDLVSQYPDALSLTIGQPHFPTPSHIKEAAIKAILDGQTTYTPNRGLPALRKAAATYYSRLCGLSYDPQTEILVTVGATHALDITLSALLEPGDEVLIPAPAYPGYEPIVWLAGATPIYIDTRKDDFKLTPELLRENVTGRTKVIVIASPANPTGVAYSPAELDALAEAIRGTKAYVVTDELYTELRFDGVRDSLATRPAMRERTVVIHGLSKSHSMTGWRIGFTFAPEQITGAMVKILQYSVSCASSVSQYAALEALTNGSDDAGPMRDHYRKNADLTVAAFRELGLPIVPPQGTFYAFPSIEPLGLTSQTFARRLLDEGRVAVVPGDAFSAMGEGYVRLSFACEEEKLRDGLSRIAEFVRSIRK</sequence>
<dbReference type="CDD" id="cd00609">
    <property type="entry name" value="AAT_like"/>
    <property type="match status" value="1"/>
</dbReference>
<evidence type="ECO:0000313" key="8">
    <source>
        <dbReference type="EMBL" id="WAH39325.1"/>
    </source>
</evidence>
<proteinExistence type="inferred from homology"/>
<feature type="domain" description="Aminotransferase class I/classII large" evidence="7">
    <location>
        <begin position="28"/>
        <end position="376"/>
    </location>
</feature>
<comment type="cofactor">
    <cofactor evidence="1 6">
        <name>pyridoxal 5'-phosphate</name>
        <dbReference type="ChEBI" id="CHEBI:597326"/>
    </cofactor>
</comment>
<dbReference type="RefSeq" id="WP_268047012.1">
    <property type="nucleotide sequence ID" value="NZ_CP104064.1"/>
</dbReference>
<dbReference type="InterPro" id="IPR050596">
    <property type="entry name" value="AspAT/PAT-like"/>
</dbReference>
<evidence type="ECO:0000256" key="1">
    <source>
        <dbReference type="ARBA" id="ARBA00001933"/>
    </source>
</evidence>
<dbReference type="PROSITE" id="PS00105">
    <property type="entry name" value="AA_TRANSFER_CLASS_1"/>
    <property type="match status" value="1"/>
</dbReference>
<dbReference type="Gene3D" id="3.90.1150.10">
    <property type="entry name" value="Aspartate Aminotransferase, domain 1"/>
    <property type="match status" value="1"/>
</dbReference>
<keyword evidence="4 6" id="KW-0808">Transferase</keyword>
<comment type="similarity">
    <text evidence="2 6">Belongs to the class-I pyridoxal-phosphate-dependent aminotransferase family.</text>
</comment>
<dbReference type="EMBL" id="CP104064">
    <property type="protein sequence ID" value="WAH39325.1"/>
    <property type="molecule type" value="Genomic_DNA"/>
</dbReference>
<keyword evidence="5" id="KW-0663">Pyridoxal phosphate</keyword>
<dbReference type="InterPro" id="IPR015424">
    <property type="entry name" value="PyrdxlP-dep_Trfase"/>
</dbReference>
<dbReference type="EC" id="2.6.1.-" evidence="6"/>
<dbReference type="InterPro" id="IPR004838">
    <property type="entry name" value="NHTrfase_class1_PyrdxlP-BS"/>
</dbReference>
<accession>A0ABY6Z9E4</accession>
<protein>
    <recommendedName>
        <fullName evidence="6">Aminotransferase</fullName>
        <ecNumber evidence="6">2.6.1.-</ecNumber>
    </recommendedName>
</protein>
<evidence type="ECO:0000256" key="3">
    <source>
        <dbReference type="ARBA" id="ARBA00022576"/>
    </source>
</evidence>
<dbReference type="PRINTS" id="PR00753">
    <property type="entry name" value="ACCSYNTHASE"/>
</dbReference>
<evidence type="ECO:0000256" key="5">
    <source>
        <dbReference type="ARBA" id="ARBA00022898"/>
    </source>
</evidence>
<evidence type="ECO:0000256" key="2">
    <source>
        <dbReference type="ARBA" id="ARBA00007441"/>
    </source>
</evidence>
<keyword evidence="3 6" id="KW-0032">Aminotransferase</keyword>
<name>A0ABY6Z9E4_9BACL</name>
<dbReference type="GO" id="GO:0008483">
    <property type="term" value="F:transaminase activity"/>
    <property type="evidence" value="ECO:0007669"/>
    <property type="project" value="UniProtKB-KW"/>
</dbReference>
<dbReference type="PANTHER" id="PTHR46383:SF4">
    <property type="entry name" value="AMINOTRANSFERASE"/>
    <property type="match status" value="1"/>
</dbReference>
<evidence type="ECO:0000256" key="6">
    <source>
        <dbReference type="RuleBase" id="RU000481"/>
    </source>
</evidence>
<evidence type="ECO:0000256" key="4">
    <source>
        <dbReference type="ARBA" id="ARBA00022679"/>
    </source>
</evidence>
<organism evidence="8 9">
    <name type="scientific">Alicyclobacillus dauci</name>
    <dbReference type="NCBI Taxonomy" id="1475485"/>
    <lineage>
        <taxon>Bacteria</taxon>
        <taxon>Bacillati</taxon>
        <taxon>Bacillota</taxon>
        <taxon>Bacilli</taxon>
        <taxon>Bacillales</taxon>
        <taxon>Alicyclobacillaceae</taxon>
        <taxon>Alicyclobacillus</taxon>
    </lineage>
</organism>
<evidence type="ECO:0000259" key="7">
    <source>
        <dbReference type="Pfam" id="PF00155"/>
    </source>
</evidence>